<dbReference type="AlphaFoldDB" id="A0A1M5AGR8"/>
<reference evidence="2 3" key="1">
    <citation type="submission" date="2016-11" db="EMBL/GenBank/DDBJ databases">
        <authorList>
            <person name="Jaros S."/>
            <person name="Januszkiewicz K."/>
            <person name="Wedrychowicz H."/>
        </authorList>
    </citation>
    <scope>NUCLEOTIDE SEQUENCE [LARGE SCALE GENOMIC DNA]</scope>
    <source>
        <strain evidence="2 3">DSM 21986</strain>
    </source>
</reference>
<dbReference type="Gene3D" id="2.50.20.10">
    <property type="entry name" value="Lipoprotein localisation LolA/LolB/LppX"/>
    <property type="match status" value="1"/>
</dbReference>
<dbReference type="CDD" id="cd16325">
    <property type="entry name" value="LolA"/>
    <property type="match status" value="1"/>
</dbReference>
<dbReference type="PANTHER" id="PTHR35869">
    <property type="entry name" value="OUTER-MEMBRANE LIPOPROTEIN CARRIER PROTEIN"/>
    <property type="match status" value="1"/>
</dbReference>
<name>A0A1M5AGR8_9BACT</name>
<dbReference type="EMBL" id="FQUS01000007">
    <property type="protein sequence ID" value="SHF29345.1"/>
    <property type="molecule type" value="Genomic_DNA"/>
</dbReference>
<gene>
    <name evidence="2" type="ORF">SAMN05443144_10760</name>
</gene>
<dbReference type="InterPro" id="IPR029046">
    <property type="entry name" value="LolA/LolB/LppX"/>
</dbReference>
<dbReference type="PANTHER" id="PTHR35869:SF1">
    <property type="entry name" value="OUTER-MEMBRANE LIPOPROTEIN CARRIER PROTEIN"/>
    <property type="match status" value="1"/>
</dbReference>
<dbReference type="InterPro" id="IPR004564">
    <property type="entry name" value="OM_lipoprot_carrier_LolA-like"/>
</dbReference>
<proteinExistence type="predicted"/>
<dbReference type="Proteomes" id="UP000184041">
    <property type="component" value="Unassembled WGS sequence"/>
</dbReference>
<keyword evidence="3" id="KW-1185">Reference proteome</keyword>
<sequence length="211" mass="24189">MNWTNSIANLLRVLACTIFLLGVTKPLLAQENPFSQLKEKFENGQIFSADFQHRSVDSYTGDTVSSDGWIWVGREQYKVRADHQSVVVNGKTSMVYDNNRNRVIISTYEPSEDDFAPSRILNGIDSTFSVEAEERREDQFYIRLTSDDTFAIYKKVEIFLSSDLIPLKIRAVDPVDNVITTQFNDGKFVPARQEMFHLDYPEGAEVVDMRN</sequence>
<dbReference type="OrthoDB" id="1524151at2"/>
<dbReference type="Pfam" id="PF03548">
    <property type="entry name" value="LolA"/>
    <property type="match status" value="1"/>
</dbReference>
<evidence type="ECO:0000313" key="2">
    <source>
        <dbReference type="EMBL" id="SHF29345.1"/>
    </source>
</evidence>
<organism evidence="2 3">
    <name type="scientific">Fodinibius roseus</name>
    <dbReference type="NCBI Taxonomy" id="1194090"/>
    <lineage>
        <taxon>Bacteria</taxon>
        <taxon>Pseudomonadati</taxon>
        <taxon>Balneolota</taxon>
        <taxon>Balneolia</taxon>
        <taxon>Balneolales</taxon>
        <taxon>Balneolaceae</taxon>
        <taxon>Fodinibius</taxon>
    </lineage>
</organism>
<evidence type="ECO:0000313" key="3">
    <source>
        <dbReference type="Proteomes" id="UP000184041"/>
    </source>
</evidence>
<evidence type="ECO:0000256" key="1">
    <source>
        <dbReference type="ARBA" id="ARBA00022729"/>
    </source>
</evidence>
<protein>
    <submittedName>
        <fullName evidence="2">Outer membrane lipoprotein-sorting protein</fullName>
    </submittedName>
</protein>
<keyword evidence="1" id="KW-0732">Signal</keyword>
<dbReference type="RefSeq" id="WP_073061977.1">
    <property type="nucleotide sequence ID" value="NZ_FQUS01000007.1"/>
</dbReference>
<dbReference type="SUPFAM" id="SSF89392">
    <property type="entry name" value="Prokaryotic lipoproteins and lipoprotein localization factors"/>
    <property type="match status" value="1"/>
</dbReference>
<keyword evidence="2" id="KW-0449">Lipoprotein</keyword>
<accession>A0A1M5AGR8</accession>
<dbReference type="STRING" id="1194090.SAMN05443144_10760"/>